<evidence type="ECO:0000313" key="5">
    <source>
        <dbReference type="EMBL" id="PTX50827.1"/>
    </source>
</evidence>
<proteinExistence type="predicted"/>
<dbReference type="Pfam" id="PF00691">
    <property type="entry name" value="OmpA"/>
    <property type="match status" value="1"/>
</dbReference>
<dbReference type="SUPFAM" id="SSF103088">
    <property type="entry name" value="OmpA-like"/>
    <property type="match status" value="1"/>
</dbReference>
<keyword evidence="6" id="KW-1185">Reference proteome</keyword>
<dbReference type="CDD" id="cd07185">
    <property type="entry name" value="OmpA_C-like"/>
    <property type="match status" value="1"/>
</dbReference>
<comment type="caution">
    <text evidence="5">The sequence shown here is derived from an EMBL/GenBank/DDBJ whole genome shotgun (WGS) entry which is preliminary data.</text>
</comment>
<dbReference type="InterPro" id="IPR006665">
    <property type="entry name" value="OmpA-like"/>
</dbReference>
<dbReference type="OrthoDB" id="9790048at2"/>
<dbReference type="PROSITE" id="PS51123">
    <property type="entry name" value="OMPA_2"/>
    <property type="match status" value="1"/>
</dbReference>
<dbReference type="PANTHER" id="PTHR30570:SF1">
    <property type="entry name" value="PHOSPHATE-BINDING PROTEIN PSTS"/>
    <property type="match status" value="1"/>
</dbReference>
<keyword evidence="2" id="KW-0472">Membrane</keyword>
<dbReference type="Pfam" id="PF12849">
    <property type="entry name" value="PBP_like_2"/>
    <property type="match status" value="1"/>
</dbReference>
<dbReference type="InterPro" id="IPR024370">
    <property type="entry name" value="PBP_domain"/>
</dbReference>
<evidence type="ECO:0000256" key="1">
    <source>
        <dbReference type="ARBA" id="ARBA00022729"/>
    </source>
</evidence>
<dbReference type="InterPro" id="IPR036737">
    <property type="entry name" value="OmpA-like_sf"/>
</dbReference>
<dbReference type="GO" id="GO:0016020">
    <property type="term" value="C:membrane"/>
    <property type="evidence" value="ECO:0007669"/>
    <property type="project" value="UniProtKB-UniRule"/>
</dbReference>
<evidence type="ECO:0000313" key="6">
    <source>
        <dbReference type="Proteomes" id="UP000244069"/>
    </source>
</evidence>
<keyword evidence="1 3" id="KW-0732">Signal</keyword>
<organism evidence="5 6">
    <name type="scientific">Allosediminivita pacifica</name>
    <dbReference type="NCBI Taxonomy" id="1267769"/>
    <lineage>
        <taxon>Bacteria</taxon>
        <taxon>Pseudomonadati</taxon>
        <taxon>Pseudomonadota</taxon>
        <taxon>Alphaproteobacteria</taxon>
        <taxon>Rhodobacterales</taxon>
        <taxon>Paracoccaceae</taxon>
        <taxon>Allosediminivita</taxon>
    </lineage>
</organism>
<feature type="signal peptide" evidence="3">
    <location>
        <begin position="1"/>
        <end position="19"/>
    </location>
</feature>
<dbReference type="Gene3D" id="3.30.1330.60">
    <property type="entry name" value="OmpA-like domain"/>
    <property type="match status" value="1"/>
</dbReference>
<gene>
    <name evidence="5" type="ORF">C8N44_104186</name>
</gene>
<feature type="domain" description="OmpA-like" evidence="4">
    <location>
        <begin position="404"/>
        <end position="524"/>
    </location>
</feature>
<dbReference type="SUPFAM" id="SSF53850">
    <property type="entry name" value="Periplasmic binding protein-like II"/>
    <property type="match status" value="1"/>
</dbReference>
<dbReference type="InterPro" id="IPR050811">
    <property type="entry name" value="Phosphate_ABC_transporter"/>
</dbReference>
<dbReference type="RefSeq" id="WP_107975069.1">
    <property type="nucleotide sequence ID" value="NZ_BMEZ01000004.1"/>
</dbReference>
<dbReference type="AlphaFoldDB" id="A0A2T6B427"/>
<dbReference type="Proteomes" id="UP000244069">
    <property type="component" value="Unassembled WGS sequence"/>
</dbReference>
<accession>A0A2T6B427</accession>
<feature type="chain" id="PRO_5015713166" evidence="3">
    <location>
        <begin position="20"/>
        <end position="524"/>
    </location>
</feature>
<evidence type="ECO:0000256" key="2">
    <source>
        <dbReference type="PROSITE-ProRule" id="PRU00473"/>
    </source>
</evidence>
<evidence type="ECO:0000259" key="4">
    <source>
        <dbReference type="PROSITE" id="PS51123"/>
    </source>
</evidence>
<evidence type="ECO:0000256" key="3">
    <source>
        <dbReference type="SAM" id="SignalP"/>
    </source>
</evidence>
<name>A0A2T6B427_9RHOB</name>
<sequence length="524" mass="56046">MVTLRAAIFAALFFLSALAAVLPSATQAQDITLRSRDGAIELSGTLLGFDGEFYRIDTDYGELTVDGTGVRCIGVGCPSLTDFVADLTISGSGTIGDVLLPALIESFALRNGLRAQRETGSETGFSYTLSDGSDGRTVGRFRLRIGTTDSGFADLLDGRADMVMALREIRPEEEEAAQQAGVGNLSHANRSHVLALDALVPVAAHGNPVDTISPADLAGVLAGRITNWQALGGPDAPVTVHLRNAGSGLAQGMADQLLRPSSVDLRAGVVRHDSNAALARAVADDPFGIGIASHSEIGPARAMVLTGDCGFRLRATSRNIKTEDYPLTAPMFLYTPARRLPALARDFLAFTRSDAAQPVIRRAGFVDQAPEEIPLDLQGDRLANAIAVARGEDGLRRLRDMTRTLGELRRLSISFRFEPGSIRLDAQSRSNVGRLASALETGRHDNRRLVFVGFSDGQGPHDANLAIAAERAETVRRAVTDAAETADFDRIDISTLAYGEALPMACDDSEWGREANRRVEVWLR</sequence>
<dbReference type="Gene3D" id="3.40.190.10">
    <property type="entry name" value="Periplasmic binding protein-like II"/>
    <property type="match status" value="2"/>
</dbReference>
<dbReference type="PANTHER" id="PTHR30570">
    <property type="entry name" value="PERIPLASMIC PHOSPHATE BINDING COMPONENT OF PHOSPHATE ABC TRANSPORTER"/>
    <property type="match status" value="1"/>
</dbReference>
<reference evidence="5 6" key="1">
    <citation type="submission" date="2018-04" db="EMBL/GenBank/DDBJ databases">
        <title>Genomic Encyclopedia of Archaeal and Bacterial Type Strains, Phase II (KMG-II): from individual species to whole genera.</title>
        <authorList>
            <person name="Goeker M."/>
        </authorList>
    </citation>
    <scope>NUCLEOTIDE SEQUENCE [LARGE SCALE GENOMIC DNA]</scope>
    <source>
        <strain evidence="5 6">DSM 29329</strain>
    </source>
</reference>
<protein>
    <submittedName>
        <fullName evidence="5">Phosphate ABC transporter substrate-binding protein (PhoT family)</fullName>
    </submittedName>
</protein>
<dbReference type="EMBL" id="QBKN01000004">
    <property type="protein sequence ID" value="PTX50827.1"/>
    <property type="molecule type" value="Genomic_DNA"/>
</dbReference>